<dbReference type="EMBL" id="FOCX01000038">
    <property type="protein sequence ID" value="SEP15331.1"/>
    <property type="molecule type" value="Genomic_DNA"/>
</dbReference>
<evidence type="ECO:0000313" key="2">
    <source>
        <dbReference type="EMBL" id="SEP15331.1"/>
    </source>
</evidence>
<accession>A0A1H8VIY2</accession>
<feature type="region of interest" description="Disordered" evidence="1">
    <location>
        <begin position="20"/>
        <end position="68"/>
    </location>
</feature>
<dbReference type="RefSeq" id="WP_092664085.1">
    <property type="nucleotide sequence ID" value="NZ_FOCX01000038.1"/>
</dbReference>
<dbReference type="Proteomes" id="UP000198775">
    <property type="component" value="Unassembled WGS sequence"/>
</dbReference>
<reference evidence="3" key="1">
    <citation type="submission" date="2016-10" db="EMBL/GenBank/DDBJ databases">
        <authorList>
            <person name="Varghese N."/>
            <person name="Submissions S."/>
        </authorList>
    </citation>
    <scope>NUCLEOTIDE SEQUENCE [LARGE SCALE GENOMIC DNA]</scope>
    <source>
        <strain evidence="3">IBRC-M 10043</strain>
    </source>
</reference>
<name>A0A1H8VIY2_9EURY</name>
<feature type="compositionally biased region" description="Polar residues" evidence="1">
    <location>
        <begin position="22"/>
        <end position="36"/>
    </location>
</feature>
<dbReference type="AlphaFoldDB" id="A0A1H8VIY2"/>
<evidence type="ECO:0000313" key="3">
    <source>
        <dbReference type="Proteomes" id="UP000198775"/>
    </source>
</evidence>
<protein>
    <submittedName>
        <fullName evidence="2">Uncharacterized protein</fullName>
    </submittedName>
</protein>
<gene>
    <name evidence="2" type="ORF">SAMN05216388_103820</name>
</gene>
<evidence type="ECO:0000256" key="1">
    <source>
        <dbReference type="SAM" id="MobiDB-lite"/>
    </source>
</evidence>
<sequence>MAQYPRRQLLAAGLAFAVGGCSSETGNQSPSTQTQNSAPEPASPTTHSAPTTDSSAEDESSAEITPKVCLGNAAPISIEVADSGENVTVTTLQEPTDAVNTAALDYSERIINTAAEHGMNVLHSILDDKSLLGPGIIVSQHTFRHDSLTCPEREKIIPTKEQWGEEVAPTVTHEHYYSRSGELLVNPEPTYEEIQAATPAMARVELHSDDESQTTILPVICRKQSSQEL</sequence>
<keyword evidence="3" id="KW-1185">Reference proteome</keyword>
<dbReference type="PROSITE" id="PS51257">
    <property type="entry name" value="PROKAR_LIPOPROTEIN"/>
    <property type="match status" value="1"/>
</dbReference>
<feature type="compositionally biased region" description="Low complexity" evidence="1">
    <location>
        <begin position="37"/>
        <end position="54"/>
    </location>
</feature>
<organism evidence="2 3">
    <name type="scientific">Halorientalis persicus</name>
    <dbReference type="NCBI Taxonomy" id="1367881"/>
    <lineage>
        <taxon>Archaea</taxon>
        <taxon>Methanobacteriati</taxon>
        <taxon>Methanobacteriota</taxon>
        <taxon>Stenosarchaea group</taxon>
        <taxon>Halobacteria</taxon>
        <taxon>Halobacteriales</taxon>
        <taxon>Haloarculaceae</taxon>
        <taxon>Halorientalis</taxon>
    </lineage>
</organism>
<proteinExistence type="predicted"/>